<gene>
    <name evidence="4" type="ORF">CAEBREN_15977</name>
</gene>
<proteinExistence type="predicted"/>
<evidence type="ECO:0000313" key="5">
    <source>
        <dbReference type="Proteomes" id="UP000008068"/>
    </source>
</evidence>
<dbReference type="InterPro" id="IPR016187">
    <property type="entry name" value="CTDL_fold"/>
</dbReference>
<feature type="chain" id="PRO_5003404961" evidence="1">
    <location>
        <begin position="17"/>
        <end position="387"/>
    </location>
</feature>
<feature type="signal peptide" evidence="1">
    <location>
        <begin position="1"/>
        <end position="16"/>
    </location>
</feature>
<keyword evidence="5" id="KW-1185">Reference proteome</keyword>
<sequence length="387" mass="42842">MKVLLVLSAILASTLALSDRPCSNNITNLWLDVVAVVDNSIGMSSDGLNSVAADLISVFSSSRIGSDPNEPRTTRVALVTYNVNATLKADLNKYQSNNDFLNGIFSDLKVGSSEESFLANGLALAEQLFFVKESSSSSRSHYQKVIIVYASAFEGIDSLSPLPVAQRLRTDGVTIITVGYNQDGDGVLKGLQEIATRSYNFTNTDGALIPKVQNALMQANCFCMNEWEQYRDSYADLFSPRHGVCLQLISLPAIWKAAQMSCRNRFKKAYLANEYDQKKHDFIFEKVKNTTGFNYPYSYHIGLNYVNGAWMWDQPENHQMIENTDFSYWIPGYPKAASQMSAVQNSQNSLATAWQNVAMYTVSSNYVCEVASCDTSNYCTPSGLIGL</sequence>
<feature type="domain" description="VWFA" evidence="3">
    <location>
        <begin position="32"/>
        <end position="216"/>
    </location>
</feature>
<dbReference type="SMART" id="SM00034">
    <property type="entry name" value="CLECT"/>
    <property type="match status" value="1"/>
</dbReference>
<dbReference type="PROSITE" id="PS50041">
    <property type="entry name" value="C_TYPE_LECTIN_2"/>
    <property type="match status" value="1"/>
</dbReference>
<dbReference type="Proteomes" id="UP000008068">
    <property type="component" value="Unassembled WGS sequence"/>
</dbReference>
<dbReference type="PANTHER" id="PTHR31024">
    <property type="entry name" value="C-TYPE LECTIN"/>
    <property type="match status" value="1"/>
</dbReference>
<dbReference type="PANTHER" id="PTHR31024:SF6">
    <property type="entry name" value="VWFA DOMAIN-CONTAINING PROTEIN"/>
    <property type="match status" value="1"/>
</dbReference>
<accession>G0NIH2</accession>
<dbReference type="InterPro" id="IPR001304">
    <property type="entry name" value="C-type_lectin-like"/>
</dbReference>
<name>G0NIH2_CAEBE</name>
<dbReference type="SUPFAM" id="SSF53300">
    <property type="entry name" value="vWA-like"/>
    <property type="match status" value="1"/>
</dbReference>
<evidence type="ECO:0000259" key="3">
    <source>
        <dbReference type="PROSITE" id="PS50234"/>
    </source>
</evidence>
<evidence type="ECO:0000256" key="1">
    <source>
        <dbReference type="SAM" id="SignalP"/>
    </source>
</evidence>
<dbReference type="SMART" id="SM00327">
    <property type="entry name" value="VWA"/>
    <property type="match status" value="1"/>
</dbReference>
<keyword evidence="1" id="KW-0732">Signal</keyword>
<protein>
    <submittedName>
        <fullName evidence="4">Uncharacterized protein</fullName>
    </submittedName>
</protein>
<organism evidence="5">
    <name type="scientific">Caenorhabditis brenneri</name>
    <name type="common">Nematode worm</name>
    <dbReference type="NCBI Taxonomy" id="135651"/>
    <lineage>
        <taxon>Eukaryota</taxon>
        <taxon>Metazoa</taxon>
        <taxon>Ecdysozoa</taxon>
        <taxon>Nematoda</taxon>
        <taxon>Chromadorea</taxon>
        <taxon>Rhabditida</taxon>
        <taxon>Rhabditina</taxon>
        <taxon>Rhabditomorpha</taxon>
        <taxon>Rhabditoidea</taxon>
        <taxon>Rhabditidae</taxon>
        <taxon>Peloderinae</taxon>
        <taxon>Caenorhabditis</taxon>
    </lineage>
</organism>
<dbReference type="Gene3D" id="3.10.100.10">
    <property type="entry name" value="Mannose-Binding Protein A, subunit A"/>
    <property type="match status" value="1"/>
</dbReference>
<dbReference type="SUPFAM" id="SSF56436">
    <property type="entry name" value="C-type lectin-like"/>
    <property type="match status" value="1"/>
</dbReference>
<dbReference type="OrthoDB" id="5787264at2759"/>
<dbReference type="EMBL" id="GL379890">
    <property type="protein sequence ID" value="EGT31842.1"/>
    <property type="molecule type" value="Genomic_DNA"/>
</dbReference>
<feature type="domain" description="C-type lectin" evidence="2">
    <location>
        <begin position="241"/>
        <end position="356"/>
    </location>
</feature>
<dbReference type="OMA" id="CANDWIQ"/>
<dbReference type="InterPro" id="IPR002035">
    <property type="entry name" value="VWF_A"/>
</dbReference>
<dbReference type="CDD" id="cd00037">
    <property type="entry name" value="CLECT"/>
    <property type="match status" value="1"/>
</dbReference>
<dbReference type="Pfam" id="PF00092">
    <property type="entry name" value="VWA"/>
    <property type="match status" value="1"/>
</dbReference>
<evidence type="ECO:0000259" key="2">
    <source>
        <dbReference type="PROSITE" id="PS50041"/>
    </source>
</evidence>
<dbReference type="InParanoid" id="G0NIH2"/>
<dbReference type="PROSITE" id="PS50234">
    <property type="entry name" value="VWFA"/>
    <property type="match status" value="1"/>
</dbReference>
<evidence type="ECO:0000313" key="4">
    <source>
        <dbReference type="EMBL" id="EGT31842.1"/>
    </source>
</evidence>
<dbReference type="AlphaFoldDB" id="G0NIH2"/>
<dbReference type="Gene3D" id="3.40.50.410">
    <property type="entry name" value="von Willebrand factor, type A domain"/>
    <property type="match status" value="1"/>
</dbReference>
<dbReference type="InterPro" id="IPR016186">
    <property type="entry name" value="C-type_lectin-like/link_sf"/>
</dbReference>
<reference evidence="5" key="1">
    <citation type="submission" date="2011-07" db="EMBL/GenBank/DDBJ databases">
        <authorList>
            <consortium name="Caenorhabditis brenneri Sequencing and Analysis Consortium"/>
            <person name="Wilson R.K."/>
        </authorList>
    </citation>
    <scope>NUCLEOTIDE SEQUENCE [LARGE SCALE GENOMIC DNA]</scope>
    <source>
        <strain evidence="5">PB2801</strain>
    </source>
</reference>
<dbReference type="GO" id="GO:0045087">
    <property type="term" value="P:innate immune response"/>
    <property type="evidence" value="ECO:0007669"/>
    <property type="project" value="TreeGrafter"/>
</dbReference>
<dbReference type="STRING" id="135651.G0NIH2"/>
<dbReference type="InterPro" id="IPR036465">
    <property type="entry name" value="vWFA_dom_sf"/>
</dbReference>
<dbReference type="HOGENOM" id="CLU_060615_0_0_1"/>